<keyword evidence="4" id="KW-1185">Reference proteome</keyword>
<feature type="chain" id="PRO_5037828255" evidence="1">
    <location>
        <begin position="21"/>
        <end position="356"/>
    </location>
</feature>
<dbReference type="AlphaFoldDB" id="A0A937KDI0"/>
<keyword evidence="3" id="KW-0378">Hydrolase</keyword>
<dbReference type="Gene3D" id="3.40.50.1820">
    <property type="entry name" value="alpha/beta hydrolase"/>
    <property type="match status" value="1"/>
</dbReference>
<reference evidence="3" key="1">
    <citation type="submission" date="2021-01" db="EMBL/GenBank/DDBJ databases">
        <title>Fulvivirga kasyanovii gen. nov., sp nov., a novel member of the phylum Bacteroidetes isolated from seawater in a mussel farm.</title>
        <authorList>
            <person name="Zhao L.-H."/>
            <person name="Wang Z.-J."/>
        </authorList>
    </citation>
    <scope>NUCLEOTIDE SEQUENCE</scope>
    <source>
        <strain evidence="3">29W222</strain>
    </source>
</reference>
<evidence type="ECO:0000313" key="3">
    <source>
        <dbReference type="EMBL" id="MBL6448489.1"/>
    </source>
</evidence>
<gene>
    <name evidence="3" type="ORF">JMN32_19420</name>
</gene>
<dbReference type="InterPro" id="IPR002925">
    <property type="entry name" value="Dienelactn_hydro"/>
</dbReference>
<feature type="signal peptide" evidence="1">
    <location>
        <begin position="1"/>
        <end position="20"/>
    </location>
</feature>
<evidence type="ECO:0000259" key="2">
    <source>
        <dbReference type="Pfam" id="PF01738"/>
    </source>
</evidence>
<dbReference type="PANTHER" id="PTHR47751">
    <property type="entry name" value="SUPERFAMILY HYDROLASE, PUTATIVE (AFU_ORTHOLOGUE AFUA_2G16580)-RELATED"/>
    <property type="match status" value="1"/>
</dbReference>
<comment type="caution">
    <text evidence="3">The sequence shown here is derived from an EMBL/GenBank/DDBJ whole genome shotgun (WGS) entry which is preliminary data.</text>
</comment>
<dbReference type="PROSITE" id="PS51257">
    <property type="entry name" value="PROKAR_LIPOPROTEIN"/>
    <property type="match status" value="1"/>
</dbReference>
<keyword evidence="1" id="KW-0732">Signal</keyword>
<dbReference type="InterPro" id="IPR029058">
    <property type="entry name" value="AB_hydrolase_fold"/>
</dbReference>
<dbReference type="Proteomes" id="UP000614216">
    <property type="component" value="Unassembled WGS sequence"/>
</dbReference>
<dbReference type="EMBL" id="JAEUGD010000064">
    <property type="protein sequence ID" value="MBL6448489.1"/>
    <property type="molecule type" value="Genomic_DNA"/>
</dbReference>
<dbReference type="RefSeq" id="WP_202858026.1">
    <property type="nucleotide sequence ID" value="NZ_JAEUGD010000064.1"/>
</dbReference>
<evidence type="ECO:0000313" key="4">
    <source>
        <dbReference type="Proteomes" id="UP000614216"/>
    </source>
</evidence>
<feature type="domain" description="Dienelactone hydrolase" evidence="2">
    <location>
        <begin position="78"/>
        <end position="185"/>
    </location>
</feature>
<dbReference type="SUPFAM" id="SSF53474">
    <property type="entry name" value="alpha/beta-Hydrolases"/>
    <property type="match status" value="1"/>
</dbReference>
<proteinExistence type="predicted"/>
<dbReference type="GO" id="GO:0016787">
    <property type="term" value="F:hydrolase activity"/>
    <property type="evidence" value="ECO:0007669"/>
    <property type="project" value="UniProtKB-KW"/>
</dbReference>
<organism evidence="3 4">
    <name type="scientific">Fulvivirga marina</name>
    <dbReference type="NCBI Taxonomy" id="2494733"/>
    <lineage>
        <taxon>Bacteria</taxon>
        <taxon>Pseudomonadati</taxon>
        <taxon>Bacteroidota</taxon>
        <taxon>Cytophagia</taxon>
        <taxon>Cytophagales</taxon>
        <taxon>Fulvivirgaceae</taxon>
        <taxon>Fulvivirga</taxon>
    </lineage>
</organism>
<dbReference type="Pfam" id="PF01738">
    <property type="entry name" value="DLH"/>
    <property type="match status" value="1"/>
</dbReference>
<dbReference type="InterPro" id="IPR051411">
    <property type="entry name" value="Polyketide_trans_af380"/>
</dbReference>
<evidence type="ECO:0000256" key="1">
    <source>
        <dbReference type="SAM" id="SignalP"/>
    </source>
</evidence>
<accession>A0A937KDI0</accession>
<dbReference type="PANTHER" id="PTHR47751:SF1">
    <property type="entry name" value="SUPERFAMILY HYDROLASE, PUTATIVE (AFU_ORTHOLOGUE AFUA_2G16580)-RELATED"/>
    <property type="match status" value="1"/>
</dbReference>
<name>A0A937KDI0_9BACT</name>
<protein>
    <submittedName>
        <fullName evidence="3">Alpha/beta hydrolase</fullName>
    </submittedName>
</protein>
<dbReference type="Gene3D" id="1.10.10.800">
    <property type="match status" value="1"/>
</dbReference>
<sequence length="356" mass="39653">MNYPKIIIAGFLTLLGQACAETQQNNEPKKTVEMEQAIQKDYLTFTLSDNVTMEKVQYKNRYGITVAAHLYLSKDIDKTKKYPAVIIGTPYGGVKEQGAGIYAQNMAERGFVAMAFDESYNGESGGEPRKAASPDVFVEDFSAGVDFLGTHPNVDREKIGAIGICGSGGFAITAAQVDTRIKAIATTSMYDISRLNRKGFVDSMTEEQRKETLKQASEQRWNDFESGEYAQTPAFPEQPLPGVPEGLDPVTSEFFEYYAMERGFHPRATGSFTVTSSLAFNNFPMMGDIENISPRPILFIMGENAHSKFYTEDAYERAAEPKELVVIPGARHIDLYDKVDMIPFDKLESFFTENLK</sequence>